<dbReference type="InterPro" id="IPR016024">
    <property type="entry name" value="ARM-type_fold"/>
</dbReference>
<dbReference type="SMART" id="SM00567">
    <property type="entry name" value="EZ_HEAT"/>
    <property type="match status" value="5"/>
</dbReference>
<dbReference type="Proteomes" id="UP000470876">
    <property type="component" value="Unassembled WGS sequence"/>
</dbReference>
<dbReference type="InterPro" id="IPR004155">
    <property type="entry name" value="PBS_lyase_HEAT"/>
</dbReference>
<dbReference type="Proteomes" id="UP000468928">
    <property type="component" value="Unassembled WGS sequence"/>
</dbReference>
<evidence type="ECO:0000313" key="3">
    <source>
        <dbReference type="Proteomes" id="UP000468928"/>
    </source>
</evidence>
<dbReference type="AlphaFoldDB" id="A0A6P1DE52"/>
<evidence type="ECO:0000313" key="4">
    <source>
        <dbReference type="Proteomes" id="UP000470876"/>
    </source>
</evidence>
<accession>A0A6P1DE52</accession>
<dbReference type="SUPFAM" id="SSF48371">
    <property type="entry name" value="ARM repeat"/>
    <property type="match status" value="1"/>
</dbReference>
<sequence length="505" mass="56033">MQRGAEAASYRRAAVEEPHDVIRGNLIKTLADRWPDDPETRSLLHDLVHVDGSARNRKGVVTLLATRWPDDRTCETLRRVITTDPERSVLRHAGVWLDRIRPGAARSWTLERLNSPDADARGQALTTLCAVWEDHDDVLTALHEVIATDDHPSVRETALRELGGLGLRYAASRGVVRDCLAGDNSPEVRCAALRILDPTADPEAAELVHSALVDPAPIVRAAAMDVLYEHRCAGRAVTIPALYELIVVEEEPRVRAAALRAMVAGRRDGSRAWPDHPEAITWLREYIAVDPFDESRRFALMLIKEFVDVSDVRALLGDIAERHPDESVRRSVITRLGLGDHGDTKAVMRRLASSDPSGYVRACAVQGLGWWGEEADDTELVRGAELLRDIEILCDRAVADSDEIVRGAAWERLAVHADIADVSALMFRRAADDPDADVRAQLLVEIVDDAQYADDRTPTAVYLTERAERETDLDTGQLAAELLTDLTQGDGHIQKRPVGTRYLWY</sequence>
<dbReference type="InterPro" id="IPR011989">
    <property type="entry name" value="ARM-like"/>
</dbReference>
<keyword evidence="4" id="KW-1185">Reference proteome</keyword>
<dbReference type="Pfam" id="PF13646">
    <property type="entry name" value="HEAT_2"/>
    <property type="match status" value="2"/>
</dbReference>
<evidence type="ECO:0000313" key="2">
    <source>
        <dbReference type="EMBL" id="NEW58294.1"/>
    </source>
</evidence>
<proteinExistence type="predicted"/>
<dbReference type="RefSeq" id="WP_163825197.1">
    <property type="nucleotide sequence ID" value="NZ_JAAGUX010000050.1"/>
</dbReference>
<evidence type="ECO:0008006" key="5">
    <source>
        <dbReference type="Google" id="ProtNLM"/>
    </source>
</evidence>
<name>A0A6P1DE52_9NOCA</name>
<comment type="caution">
    <text evidence="1">The sequence shown here is derived from an EMBL/GenBank/DDBJ whole genome shotgun (WGS) entry which is preliminary data.</text>
</comment>
<dbReference type="Gene3D" id="1.25.10.10">
    <property type="entry name" value="Leucine-rich Repeat Variant"/>
    <property type="match status" value="2"/>
</dbReference>
<evidence type="ECO:0000313" key="1">
    <source>
        <dbReference type="EMBL" id="NEW47070.1"/>
    </source>
</evidence>
<reference evidence="3 4" key="1">
    <citation type="submission" date="2020-01" db="EMBL/GenBank/DDBJ databases">
        <title>Genetics and antimicrobial susceptibilities of Nocardia species isolated from the soil; a comparison with species isolated from humans.</title>
        <authorList>
            <person name="Carrasco G."/>
            <person name="Monzon S."/>
            <person name="Sansegundo M."/>
            <person name="Garcia E."/>
            <person name="Garrido N."/>
            <person name="Medina M.J."/>
            <person name="Villalon P."/>
            <person name="Ramirez-Arocha A.C."/>
            <person name="Jimenez P."/>
            <person name="Cuesta I."/>
            <person name="Valdezate S."/>
        </authorList>
    </citation>
    <scope>NUCLEOTIDE SEQUENCE [LARGE SCALE GENOMIC DNA]</scope>
    <source>
        <strain evidence="1 3">CNM20110639</strain>
        <strain evidence="2 4">CNM20110649</strain>
    </source>
</reference>
<organism evidence="1 3">
    <name type="scientific">Nocardia cyriacigeorgica</name>
    <dbReference type="NCBI Taxonomy" id="135487"/>
    <lineage>
        <taxon>Bacteria</taxon>
        <taxon>Bacillati</taxon>
        <taxon>Actinomycetota</taxon>
        <taxon>Actinomycetes</taxon>
        <taxon>Mycobacteriales</taxon>
        <taxon>Nocardiaceae</taxon>
        <taxon>Nocardia</taxon>
    </lineage>
</organism>
<gene>
    <name evidence="1" type="ORF">GV789_21860</name>
    <name evidence="2" type="ORF">GV794_21960</name>
</gene>
<dbReference type="EMBL" id="JAAGUX010000050">
    <property type="protein sequence ID" value="NEW58294.1"/>
    <property type="molecule type" value="Genomic_DNA"/>
</dbReference>
<dbReference type="EMBL" id="JAAGUZ010000069">
    <property type="protein sequence ID" value="NEW47070.1"/>
    <property type="molecule type" value="Genomic_DNA"/>
</dbReference>
<protein>
    <recommendedName>
        <fullName evidence="5">HEAT repeat domain-containing protein</fullName>
    </recommendedName>
</protein>